<comment type="caution">
    <text evidence="3">The sequence shown here is derived from an EMBL/GenBank/DDBJ whole genome shotgun (WGS) entry which is preliminary data.</text>
</comment>
<keyword evidence="4" id="KW-1185">Reference proteome</keyword>
<evidence type="ECO:0000313" key="3">
    <source>
        <dbReference type="EMBL" id="EMD83910.1"/>
    </source>
</evidence>
<protein>
    <submittedName>
        <fullName evidence="3">YciL protein</fullName>
    </submittedName>
</protein>
<gene>
    <name evidence="3" type="ORF">C725_0882</name>
</gene>
<feature type="domain" description="YCII-related" evidence="2">
    <location>
        <begin position="4"/>
        <end position="88"/>
    </location>
</feature>
<dbReference type="InterPro" id="IPR011008">
    <property type="entry name" value="Dimeric_a/b-barrel"/>
</dbReference>
<evidence type="ECO:0000259" key="2">
    <source>
        <dbReference type="Pfam" id="PF03795"/>
    </source>
</evidence>
<proteinExistence type="inferred from homology"/>
<dbReference type="Proteomes" id="UP000011717">
    <property type="component" value="Unassembled WGS sequence"/>
</dbReference>
<comment type="similarity">
    <text evidence="1">Belongs to the YciI family.</text>
</comment>
<dbReference type="EMBL" id="AMRV01000002">
    <property type="protein sequence ID" value="EMD83910.1"/>
    <property type="molecule type" value="Genomic_DNA"/>
</dbReference>
<dbReference type="AlphaFoldDB" id="M2SEZ0"/>
<accession>M2SEZ0</accession>
<evidence type="ECO:0000313" key="4">
    <source>
        <dbReference type="Proteomes" id="UP000011717"/>
    </source>
</evidence>
<dbReference type="InterPro" id="IPR005545">
    <property type="entry name" value="YCII"/>
</dbReference>
<organism evidence="3 4">
    <name type="scientific">Pacificimonas flava</name>
    <dbReference type="NCBI Taxonomy" id="1234595"/>
    <lineage>
        <taxon>Bacteria</taxon>
        <taxon>Pseudomonadati</taxon>
        <taxon>Pseudomonadota</taxon>
        <taxon>Alphaproteobacteria</taxon>
        <taxon>Sphingomonadales</taxon>
        <taxon>Sphingosinicellaceae</taxon>
        <taxon>Pacificimonas</taxon>
    </lineage>
</organism>
<evidence type="ECO:0000256" key="1">
    <source>
        <dbReference type="ARBA" id="ARBA00007689"/>
    </source>
</evidence>
<dbReference type="PANTHER" id="PTHR33606">
    <property type="entry name" value="PROTEIN YCII"/>
    <property type="match status" value="1"/>
</dbReference>
<dbReference type="InterPro" id="IPR051807">
    <property type="entry name" value="Sec-metab_biosynth-assoc"/>
</dbReference>
<dbReference type="Pfam" id="PF03795">
    <property type="entry name" value="YCII"/>
    <property type="match status" value="1"/>
</dbReference>
<dbReference type="Gene3D" id="3.30.70.1060">
    <property type="entry name" value="Dimeric alpha+beta barrel"/>
    <property type="match status" value="1"/>
</dbReference>
<name>M2SEZ0_9SPHN</name>
<sequence>MPHYAIHCIDKPHAGDLRAETRAAHLDHVRALGDKVLCGGPLLDEGGTPIGSLLIIDFPGRKDAIEFAATDPYARAGLFASVAVTAWRYVMPERG</sequence>
<dbReference type="RefSeq" id="WP_008600404.1">
    <property type="nucleotide sequence ID" value="NZ_AMRV01000002.1"/>
</dbReference>
<reference evidence="3 4" key="1">
    <citation type="journal article" date="2013" name="Genome Announc.">
        <title>Draft Genome Sequence of Strain JLT2015T, Belonging to the Family Sphingomonadaceae of the Alphaproteobacteria.</title>
        <authorList>
            <person name="Tang K."/>
            <person name="Liu K."/>
            <person name="Li S."/>
            <person name="Jiao N."/>
        </authorList>
    </citation>
    <scope>NUCLEOTIDE SEQUENCE [LARGE SCALE GENOMIC DNA]</scope>
    <source>
        <strain evidence="3 4">JLT2015</strain>
    </source>
</reference>
<dbReference type="OrthoDB" id="2293521at2"/>
<dbReference type="SUPFAM" id="SSF54909">
    <property type="entry name" value="Dimeric alpha+beta barrel"/>
    <property type="match status" value="1"/>
</dbReference>
<dbReference type="PANTHER" id="PTHR33606:SF3">
    <property type="entry name" value="PROTEIN YCII"/>
    <property type="match status" value="1"/>
</dbReference>